<dbReference type="Proteomes" id="UP000761380">
    <property type="component" value="Unassembled WGS sequence"/>
</dbReference>
<dbReference type="InterPro" id="IPR021451">
    <property type="entry name" value="DUF3102"/>
</dbReference>
<dbReference type="AlphaFoldDB" id="A0A927ZQL1"/>
<dbReference type="EMBL" id="SVBY01000008">
    <property type="protein sequence ID" value="MBE6091926.1"/>
    <property type="molecule type" value="Genomic_DNA"/>
</dbReference>
<reference evidence="2" key="1">
    <citation type="submission" date="2019-04" db="EMBL/GenBank/DDBJ databases">
        <title>Evolution of Biomass-Degrading Anaerobic Consortia Revealed by Metagenomics.</title>
        <authorList>
            <person name="Peng X."/>
        </authorList>
    </citation>
    <scope>NUCLEOTIDE SEQUENCE</scope>
    <source>
        <strain evidence="2">SIG240</strain>
    </source>
</reference>
<keyword evidence="1" id="KW-0175">Coiled coil</keyword>
<name>A0A927ZQL1_SELRU</name>
<comment type="caution">
    <text evidence="2">The sequence shown here is derived from an EMBL/GenBank/DDBJ whole genome shotgun (WGS) entry which is preliminary data.</text>
</comment>
<accession>A0A927ZQL1</accession>
<evidence type="ECO:0000313" key="3">
    <source>
        <dbReference type="Proteomes" id="UP000761380"/>
    </source>
</evidence>
<protein>
    <submittedName>
        <fullName evidence="2">DUF3102 domain-containing protein</fullName>
    </submittedName>
</protein>
<proteinExistence type="predicted"/>
<evidence type="ECO:0000313" key="2">
    <source>
        <dbReference type="EMBL" id="MBE6091926.1"/>
    </source>
</evidence>
<dbReference type="Pfam" id="PF11300">
    <property type="entry name" value="DUF3102"/>
    <property type="match status" value="1"/>
</dbReference>
<evidence type="ECO:0000256" key="1">
    <source>
        <dbReference type="SAM" id="Coils"/>
    </source>
</evidence>
<feature type="coiled-coil region" evidence="1">
    <location>
        <begin position="149"/>
        <end position="293"/>
    </location>
</feature>
<organism evidence="2 3">
    <name type="scientific">Selenomonas ruminantium</name>
    <dbReference type="NCBI Taxonomy" id="971"/>
    <lineage>
        <taxon>Bacteria</taxon>
        <taxon>Bacillati</taxon>
        <taxon>Bacillota</taxon>
        <taxon>Negativicutes</taxon>
        <taxon>Selenomonadales</taxon>
        <taxon>Selenomonadaceae</taxon>
        <taxon>Selenomonas</taxon>
    </lineage>
</organism>
<sequence>MENMENIESMPVVAAENQLEETNEQKLARLATEINTIKVQVQAVVQNATLEIGQRLLQAKAAVPHGCWGQWLKEKVDYSERTAQMLISTFERFGNGQQKLFGKTADPELLAQLNRSQMFALMSIKNEDDCIAFMDEHKEDLPSMSKRELEQAIKERDQAKADIEAWRSRCNDLTDTAEKAAQRAEKLKAELAQLKADTAAGGEELDKLKEENKALQQTIELEKRNASDSYHDAEEAQRQLAEEKAKYEEELKTLKEAHENIDNEELRKVSAESAARAGRIADLEKEIEELKKAQPAPMPVEKTQEEKDFIRHFENCKTEFTALMNAMGTMQVENQDKYRDKMRKMLELMSGLVR</sequence>
<gene>
    <name evidence="2" type="ORF">E7201_01925</name>
</gene>